<keyword evidence="6" id="KW-0547">Nucleotide-binding</keyword>
<dbReference type="InterPro" id="IPR036890">
    <property type="entry name" value="HATPase_C_sf"/>
</dbReference>
<keyword evidence="9" id="KW-0902">Two-component regulatory system</keyword>
<keyword evidence="8" id="KW-0067">ATP-binding</keyword>
<dbReference type="InterPro" id="IPR003661">
    <property type="entry name" value="HisK_dim/P_dom"/>
</dbReference>
<accession>A0A162DQG1</accession>
<keyword evidence="13" id="KW-1185">Reference proteome</keyword>
<dbReference type="RefSeq" id="WP_061948939.1">
    <property type="nucleotide sequence ID" value="NZ_LTAO01000018.1"/>
</dbReference>
<evidence type="ECO:0000256" key="7">
    <source>
        <dbReference type="ARBA" id="ARBA00022777"/>
    </source>
</evidence>
<proteinExistence type="predicted"/>
<dbReference type="InterPro" id="IPR036097">
    <property type="entry name" value="HisK_dim/P_sf"/>
</dbReference>
<evidence type="ECO:0000259" key="11">
    <source>
        <dbReference type="PROSITE" id="PS50109"/>
    </source>
</evidence>
<dbReference type="SMART" id="SM00388">
    <property type="entry name" value="HisKA"/>
    <property type="match status" value="1"/>
</dbReference>
<evidence type="ECO:0000256" key="2">
    <source>
        <dbReference type="ARBA" id="ARBA00004651"/>
    </source>
</evidence>
<comment type="caution">
    <text evidence="12">The sequence shown here is derived from an EMBL/GenBank/DDBJ whole genome shotgun (WGS) entry which is preliminary data.</text>
</comment>
<dbReference type="Gene3D" id="1.10.287.130">
    <property type="match status" value="1"/>
</dbReference>
<dbReference type="AlphaFoldDB" id="A0A162DQG1"/>
<organism evidence="12 13">
    <name type="scientific">Alkalihalobacillus trypoxylicola</name>
    <dbReference type="NCBI Taxonomy" id="519424"/>
    <lineage>
        <taxon>Bacteria</taxon>
        <taxon>Bacillati</taxon>
        <taxon>Bacillota</taxon>
        <taxon>Bacilli</taxon>
        <taxon>Bacillales</taxon>
        <taxon>Bacillaceae</taxon>
        <taxon>Alkalihalobacillus</taxon>
    </lineage>
</organism>
<keyword evidence="10" id="KW-1133">Transmembrane helix</keyword>
<dbReference type="STRING" id="519424.AZF04_19480"/>
<dbReference type="InterPro" id="IPR050351">
    <property type="entry name" value="BphY/WalK/GraS-like"/>
</dbReference>
<comment type="catalytic activity">
    <reaction evidence="1">
        <text>ATP + protein L-histidine = ADP + protein N-phospho-L-histidine.</text>
        <dbReference type="EC" id="2.7.13.3"/>
    </reaction>
</comment>
<keyword evidence="7" id="KW-0418">Kinase</keyword>
<dbReference type="Pfam" id="PF00512">
    <property type="entry name" value="HisKA"/>
    <property type="match status" value="1"/>
</dbReference>
<dbReference type="EMBL" id="LTAO01000018">
    <property type="protein sequence ID" value="KYG30558.1"/>
    <property type="molecule type" value="Genomic_DNA"/>
</dbReference>
<evidence type="ECO:0000256" key="4">
    <source>
        <dbReference type="ARBA" id="ARBA00022553"/>
    </source>
</evidence>
<comment type="subcellular location">
    <subcellularLocation>
        <location evidence="2">Cell membrane</location>
        <topology evidence="2">Multi-pass membrane protein</topology>
    </subcellularLocation>
</comment>
<evidence type="ECO:0000256" key="6">
    <source>
        <dbReference type="ARBA" id="ARBA00022741"/>
    </source>
</evidence>
<feature type="domain" description="Histidine kinase" evidence="11">
    <location>
        <begin position="360"/>
        <end position="578"/>
    </location>
</feature>
<evidence type="ECO:0000256" key="1">
    <source>
        <dbReference type="ARBA" id="ARBA00000085"/>
    </source>
</evidence>
<dbReference type="GO" id="GO:0005886">
    <property type="term" value="C:plasma membrane"/>
    <property type="evidence" value="ECO:0007669"/>
    <property type="project" value="UniProtKB-SubCell"/>
</dbReference>
<dbReference type="FunFam" id="3.30.565.10:FF:000006">
    <property type="entry name" value="Sensor histidine kinase WalK"/>
    <property type="match status" value="1"/>
</dbReference>
<dbReference type="InterPro" id="IPR003594">
    <property type="entry name" value="HATPase_dom"/>
</dbReference>
<evidence type="ECO:0000256" key="8">
    <source>
        <dbReference type="ARBA" id="ARBA00022840"/>
    </source>
</evidence>
<evidence type="ECO:0000256" key="5">
    <source>
        <dbReference type="ARBA" id="ARBA00022679"/>
    </source>
</evidence>
<dbReference type="GO" id="GO:0000155">
    <property type="term" value="F:phosphorelay sensor kinase activity"/>
    <property type="evidence" value="ECO:0007669"/>
    <property type="project" value="InterPro"/>
</dbReference>
<keyword evidence="4" id="KW-0597">Phosphoprotein</keyword>
<dbReference type="SUPFAM" id="SSF55874">
    <property type="entry name" value="ATPase domain of HSP90 chaperone/DNA topoisomerase II/histidine kinase"/>
    <property type="match status" value="1"/>
</dbReference>
<dbReference type="InterPro" id="IPR005467">
    <property type="entry name" value="His_kinase_dom"/>
</dbReference>
<evidence type="ECO:0000256" key="3">
    <source>
        <dbReference type="ARBA" id="ARBA00012438"/>
    </source>
</evidence>
<gene>
    <name evidence="12" type="ORF">AZF04_19480</name>
</gene>
<dbReference type="Proteomes" id="UP000075806">
    <property type="component" value="Unassembled WGS sequence"/>
</dbReference>
<dbReference type="OrthoDB" id="368131at2"/>
<evidence type="ECO:0000256" key="9">
    <source>
        <dbReference type="ARBA" id="ARBA00023012"/>
    </source>
</evidence>
<dbReference type="GO" id="GO:0005524">
    <property type="term" value="F:ATP binding"/>
    <property type="evidence" value="ECO:0007669"/>
    <property type="project" value="UniProtKB-KW"/>
</dbReference>
<dbReference type="EC" id="2.7.13.3" evidence="3"/>
<sequence>MKSIKRRLATQFTIQFLIFCFLGILTFLVLFFLFANYLMREEVKHNFAAGALEIIAAETIIYDDHDINFRERWAQELIDKDLWLQIVNFDGEVIYSVNTPPDIPTFYSFHDMLNIEATQRHSQYYIQHYLESVYDEPFLFYLGFPLEERELLDQFYEQYNENGLISVQGQKELPSLLNNQTLLVIDQDGKLLQSFGADLLHEDEIGALSLFSKKKQPGSHYLSYHFDETSQHYWLLTSEQEHHQNFTNQSFFYFAFWALLLSLLFVLILGIFFTTWHVIRYGKPLMFFVGWLEHLKNGQYDLISVDQSQKKILNKKGKVRYKYRLFEPIMISFYAVASKLKKSEEEKMRQDSLREEWLAGISHDLRTPLSSIQGYGQLLESNQYQWSQEELLEMGQVITKQSLFMLDLLKDFSLTFELKNNDHSKTFSKVNFSKLAHHHLLKFINDPNYNENSFSFDAPNENQFILGNENLLERLLDNLVSNAIVHNPKETSIHISLRKKSSHIEYIISDTGIGMDDDTQNHLFERYYRGTNTEQKTDGSGLGMSISKAIVEIHQGSITVESNLNQGTTIIISFCQKLND</sequence>
<dbReference type="GO" id="GO:0004721">
    <property type="term" value="F:phosphoprotein phosphatase activity"/>
    <property type="evidence" value="ECO:0007669"/>
    <property type="project" value="TreeGrafter"/>
</dbReference>
<dbReference type="PANTHER" id="PTHR45453">
    <property type="entry name" value="PHOSPHATE REGULON SENSOR PROTEIN PHOR"/>
    <property type="match status" value="1"/>
</dbReference>
<dbReference type="GO" id="GO:0016036">
    <property type="term" value="P:cellular response to phosphate starvation"/>
    <property type="evidence" value="ECO:0007669"/>
    <property type="project" value="TreeGrafter"/>
</dbReference>
<dbReference type="PRINTS" id="PR00344">
    <property type="entry name" value="BCTRLSENSOR"/>
</dbReference>
<dbReference type="Gene3D" id="3.30.565.10">
    <property type="entry name" value="Histidine kinase-like ATPase, C-terminal domain"/>
    <property type="match status" value="1"/>
</dbReference>
<feature type="transmembrane region" description="Helical" evidence="10">
    <location>
        <begin position="12"/>
        <end position="39"/>
    </location>
</feature>
<dbReference type="Pfam" id="PF02518">
    <property type="entry name" value="HATPase_c"/>
    <property type="match status" value="1"/>
</dbReference>
<dbReference type="PROSITE" id="PS50109">
    <property type="entry name" value="HIS_KIN"/>
    <property type="match status" value="1"/>
</dbReference>
<dbReference type="SUPFAM" id="SSF47384">
    <property type="entry name" value="Homodimeric domain of signal transducing histidine kinase"/>
    <property type="match status" value="1"/>
</dbReference>
<feature type="transmembrane region" description="Helical" evidence="10">
    <location>
        <begin position="251"/>
        <end position="276"/>
    </location>
</feature>
<evidence type="ECO:0000256" key="10">
    <source>
        <dbReference type="SAM" id="Phobius"/>
    </source>
</evidence>
<keyword evidence="10" id="KW-0472">Membrane</keyword>
<keyword evidence="10" id="KW-0812">Transmembrane</keyword>
<keyword evidence="5" id="KW-0808">Transferase</keyword>
<protein>
    <recommendedName>
        <fullName evidence="3">histidine kinase</fullName>
        <ecNumber evidence="3">2.7.13.3</ecNumber>
    </recommendedName>
</protein>
<evidence type="ECO:0000313" key="12">
    <source>
        <dbReference type="EMBL" id="KYG30558.1"/>
    </source>
</evidence>
<reference evidence="12" key="1">
    <citation type="submission" date="2016-02" db="EMBL/GenBank/DDBJ databases">
        <title>Genome sequence of Bacillus trypoxylicola KCTC 13244(T).</title>
        <authorList>
            <person name="Jeong H."/>
            <person name="Park S.-H."/>
            <person name="Choi S.-K."/>
        </authorList>
    </citation>
    <scope>NUCLEOTIDE SEQUENCE [LARGE SCALE GENOMIC DNA]</scope>
    <source>
        <strain evidence="12">KCTC 13244</strain>
    </source>
</reference>
<dbReference type="InterPro" id="IPR004358">
    <property type="entry name" value="Sig_transdc_His_kin-like_C"/>
</dbReference>
<dbReference type="SMART" id="SM00387">
    <property type="entry name" value="HATPase_c"/>
    <property type="match status" value="1"/>
</dbReference>
<dbReference type="PANTHER" id="PTHR45453:SF1">
    <property type="entry name" value="PHOSPHATE REGULON SENSOR PROTEIN PHOR"/>
    <property type="match status" value="1"/>
</dbReference>
<name>A0A162DQG1_9BACI</name>
<evidence type="ECO:0000313" key="13">
    <source>
        <dbReference type="Proteomes" id="UP000075806"/>
    </source>
</evidence>
<dbReference type="CDD" id="cd00082">
    <property type="entry name" value="HisKA"/>
    <property type="match status" value="1"/>
</dbReference>